<dbReference type="PROSITE" id="PS50011">
    <property type="entry name" value="PROTEIN_KINASE_DOM"/>
    <property type="match status" value="1"/>
</dbReference>
<feature type="compositionally biased region" description="Acidic residues" evidence="5">
    <location>
        <begin position="620"/>
        <end position="644"/>
    </location>
</feature>
<dbReference type="Gene3D" id="3.30.200.20">
    <property type="entry name" value="Phosphorylase Kinase, domain 1"/>
    <property type="match status" value="1"/>
</dbReference>
<dbReference type="InterPro" id="IPR011009">
    <property type="entry name" value="Kinase-like_dom_sf"/>
</dbReference>
<feature type="compositionally biased region" description="Gly residues" evidence="5">
    <location>
        <begin position="680"/>
        <end position="693"/>
    </location>
</feature>
<evidence type="ECO:0000256" key="5">
    <source>
        <dbReference type="SAM" id="MobiDB-lite"/>
    </source>
</evidence>
<dbReference type="InterPro" id="IPR011989">
    <property type="entry name" value="ARM-like"/>
</dbReference>
<gene>
    <name evidence="7" type="ORF">HGM15179_018808</name>
</gene>
<dbReference type="PANTHER" id="PTHR12984:SF3">
    <property type="entry name" value="N-TERMINAL KINASE-LIKE PROTEIN"/>
    <property type="match status" value="1"/>
</dbReference>
<evidence type="ECO:0000256" key="1">
    <source>
        <dbReference type="ARBA" id="ARBA00038349"/>
    </source>
</evidence>
<dbReference type="OrthoDB" id="447103at2759"/>
<dbReference type="SUPFAM" id="SSF56112">
    <property type="entry name" value="Protein kinase-like (PK-like)"/>
    <property type="match status" value="1"/>
</dbReference>
<accession>A0A8K1DB02</accession>
<organism evidence="7 8">
    <name type="scientific">Zosterops borbonicus</name>
    <dbReference type="NCBI Taxonomy" id="364589"/>
    <lineage>
        <taxon>Eukaryota</taxon>
        <taxon>Metazoa</taxon>
        <taxon>Chordata</taxon>
        <taxon>Craniata</taxon>
        <taxon>Vertebrata</taxon>
        <taxon>Euteleostomi</taxon>
        <taxon>Archelosauria</taxon>
        <taxon>Archosauria</taxon>
        <taxon>Dinosauria</taxon>
        <taxon>Saurischia</taxon>
        <taxon>Theropoda</taxon>
        <taxon>Coelurosauria</taxon>
        <taxon>Aves</taxon>
        <taxon>Neognathae</taxon>
        <taxon>Neoaves</taxon>
        <taxon>Telluraves</taxon>
        <taxon>Australaves</taxon>
        <taxon>Passeriformes</taxon>
        <taxon>Sylvioidea</taxon>
        <taxon>Zosteropidae</taxon>
        <taxon>Zosterops</taxon>
    </lineage>
</organism>
<dbReference type="SMART" id="SM00220">
    <property type="entry name" value="S_TKc"/>
    <property type="match status" value="1"/>
</dbReference>
<feature type="non-terminal residue" evidence="7">
    <location>
        <position position="1"/>
    </location>
</feature>
<comment type="function">
    <text evidence="4">Regulates COPI-mediated retrograde protein traffic at the interface between the Golgi apparatus and the endoplasmic reticulum. Involved in the maintenance of the Golgi apparatus morphology.</text>
</comment>
<dbReference type="SUPFAM" id="SSF48371">
    <property type="entry name" value="ARM repeat"/>
    <property type="match status" value="1"/>
</dbReference>
<dbReference type="InterPro" id="IPR016024">
    <property type="entry name" value="ARM-type_fold"/>
</dbReference>
<sequence>MWLFSRDPVRDFPFELGLPDADPEADPLPDPAAPAPLWRLLRGRRKADGAPVSVFAHSLGPGGDPAATALARAGLKRLRSLRHPNILGYLDSLETEQCLYLVTEAVTPLRRHLRLHPPSGDSGEQEVAWGLQRLLTALAFLGVSGLVHHSLGLDSIFVDPGGEWKLGGLERVAAATEGTPTRPPGDPSRPQDPPELSDPSRGKGDPWAGDMWRLGCLIWEVFNGPLPRPGALRSFGKIPPGLIPPFSELVAADPGARPGPGPLLERLQRPGAFLACALVRTGLFLEHFQVQDPSERRTFLQELPPLLESLPGPFRRHKLLPRLLEALELGSADASALPPLLQVAKVLDPPEYQERIVPVLVRLFSSPERGLRLRLLQLLEEYIEFLPEATVDSQIFPHVAHGFLDSNPAIREQTVKSMVLLAPKLGEGRRGGELPRLLLKVQGGDALGPLRCNATLCLGRLTRRRVLAPALARATRDPFPPARAAAVAAFAATHGCYSPPEVAGRVLPPLCALTVDPHPGVRQQAFRAIRSFLEQLEAAAEAGGAQEGDASSTAPTAGGGTGGLGAAVSWAVTGVTSLTARLMGGEGGTAPHHPPPTQGPPQTPAESPTAPPKEPPPEENPPEEPPLEDADGWDDDWGSLEDMELPQSPPTSSPEEVETPPQPPGPTPTEPPPSAPPPAGGGDEGGWGVGGEWGTEDAWEALPSQH</sequence>
<dbReference type="Gene3D" id="1.25.10.10">
    <property type="entry name" value="Leucine-rich Repeat Variant"/>
    <property type="match status" value="1"/>
</dbReference>
<dbReference type="GO" id="GO:0005524">
    <property type="term" value="F:ATP binding"/>
    <property type="evidence" value="ECO:0007669"/>
    <property type="project" value="InterPro"/>
</dbReference>
<feature type="compositionally biased region" description="Pro residues" evidence="5">
    <location>
        <begin position="181"/>
        <end position="193"/>
    </location>
</feature>
<protein>
    <recommendedName>
        <fullName evidence="2">N-terminal kinase-like protein</fullName>
    </recommendedName>
    <alternativeName>
        <fullName evidence="3">SCY1-like protein 1</fullName>
    </alternativeName>
</protein>
<name>A0A8K1DB02_9PASS</name>
<evidence type="ECO:0000256" key="4">
    <source>
        <dbReference type="ARBA" id="ARBA00056114"/>
    </source>
</evidence>
<feature type="region of interest" description="Disordered" evidence="5">
    <location>
        <begin position="582"/>
        <end position="706"/>
    </location>
</feature>
<dbReference type="InterPro" id="IPR051177">
    <property type="entry name" value="CIK-Related_Protein"/>
</dbReference>
<dbReference type="PANTHER" id="PTHR12984">
    <property type="entry name" value="SCY1-RELATED S/T PROTEIN KINASE-LIKE"/>
    <property type="match status" value="1"/>
</dbReference>
<proteinExistence type="inferred from homology"/>
<dbReference type="Proteomes" id="UP000796761">
    <property type="component" value="Unassembled WGS sequence"/>
</dbReference>
<comment type="similarity">
    <text evidence="1">Belongs to the protein kinase superfamily.</text>
</comment>
<dbReference type="EMBL" id="SWJQ01001397">
    <property type="protein sequence ID" value="TRZ08297.1"/>
    <property type="molecule type" value="Genomic_DNA"/>
</dbReference>
<evidence type="ECO:0000259" key="6">
    <source>
        <dbReference type="PROSITE" id="PS50011"/>
    </source>
</evidence>
<feature type="compositionally biased region" description="Pro residues" evidence="5">
    <location>
        <begin position="660"/>
        <end position="679"/>
    </location>
</feature>
<feature type="domain" description="Protein kinase" evidence="6">
    <location>
        <begin position="1"/>
        <end position="320"/>
    </location>
</feature>
<dbReference type="Pfam" id="PF00069">
    <property type="entry name" value="Pkinase"/>
    <property type="match status" value="1"/>
</dbReference>
<keyword evidence="8" id="KW-1185">Reference proteome</keyword>
<evidence type="ECO:0000313" key="7">
    <source>
        <dbReference type="EMBL" id="TRZ08297.1"/>
    </source>
</evidence>
<feature type="region of interest" description="Disordered" evidence="5">
    <location>
        <begin position="176"/>
        <end position="204"/>
    </location>
</feature>
<comment type="caution">
    <text evidence="7">The sequence shown here is derived from an EMBL/GenBank/DDBJ whole genome shotgun (WGS) entry which is preliminary data.</text>
</comment>
<dbReference type="Gene3D" id="1.10.510.10">
    <property type="entry name" value="Transferase(Phosphotransferase) domain 1"/>
    <property type="match status" value="1"/>
</dbReference>
<evidence type="ECO:0000256" key="3">
    <source>
        <dbReference type="ARBA" id="ARBA00042347"/>
    </source>
</evidence>
<dbReference type="AlphaFoldDB" id="A0A8K1DB02"/>
<evidence type="ECO:0000313" key="8">
    <source>
        <dbReference type="Proteomes" id="UP000796761"/>
    </source>
</evidence>
<evidence type="ECO:0000256" key="2">
    <source>
        <dbReference type="ARBA" id="ARBA00040972"/>
    </source>
</evidence>
<dbReference type="GO" id="GO:0004672">
    <property type="term" value="F:protein kinase activity"/>
    <property type="evidence" value="ECO:0007669"/>
    <property type="project" value="InterPro"/>
</dbReference>
<feature type="compositionally biased region" description="Pro residues" evidence="5">
    <location>
        <begin position="592"/>
        <end position="614"/>
    </location>
</feature>
<dbReference type="InterPro" id="IPR000719">
    <property type="entry name" value="Prot_kinase_dom"/>
</dbReference>
<reference evidence="7" key="1">
    <citation type="submission" date="2019-04" db="EMBL/GenBank/DDBJ databases">
        <title>Genome assembly of Zosterops borbonicus 15179.</title>
        <authorList>
            <person name="Leroy T."/>
            <person name="Anselmetti Y."/>
            <person name="Tilak M.-K."/>
            <person name="Nabholz B."/>
        </authorList>
    </citation>
    <scope>NUCLEOTIDE SEQUENCE</scope>
    <source>
        <strain evidence="7">HGM_15179</strain>
        <tissue evidence="7">Muscle</tissue>
    </source>
</reference>